<evidence type="ECO:0000313" key="2">
    <source>
        <dbReference type="Proteomes" id="UP000057609"/>
    </source>
</evidence>
<dbReference type="Proteomes" id="UP000057609">
    <property type="component" value="Chromosome"/>
</dbReference>
<organism evidence="1 2">
    <name type="scientific">Geobacter pickeringii</name>
    <dbReference type="NCBI Taxonomy" id="345632"/>
    <lineage>
        <taxon>Bacteria</taxon>
        <taxon>Pseudomonadati</taxon>
        <taxon>Thermodesulfobacteriota</taxon>
        <taxon>Desulfuromonadia</taxon>
        <taxon>Geobacterales</taxon>
        <taxon>Geobacteraceae</taxon>
        <taxon>Geobacter</taxon>
    </lineage>
</organism>
<gene>
    <name evidence="1" type="ORF">GPICK_16010</name>
</gene>
<name>A0A0B5BD71_9BACT</name>
<dbReference type="KEGG" id="gpi:GPICK_16010"/>
<proteinExistence type="predicted"/>
<accession>A0A0B5BD71</accession>
<dbReference type="RefSeq" id="WP_039744886.1">
    <property type="nucleotide sequence ID" value="NZ_CP009788.1"/>
</dbReference>
<protein>
    <recommendedName>
        <fullName evidence="3">Transcriptional coactivator p15 (PC4) C-terminal domain-containing protein</fullName>
    </recommendedName>
</protein>
<sequence length="79" mass="8972">MYAIIKNFGEVDKNKGEKIRITHELYREKTHLLDARVLCGGETTRKGLSLQPATWVKLIPELVKALREMGHNIEVQGGK</sequence>
<dbReference type="HOGENOM" id="CLU_2601064_0_0_7"/>
<keyword evidence="2" id="KW-1185">Reference proteome</keyword>
<evidence type="ECO:0008006" key="3">
    <source>
        <dbReference type="Google" id="ProtNLM"/>
    </source>
</evidence>
<dbReference type="EMBL" id="CP009788">
    <property type="protein sequence ID" value="AJE04673.1"/>
    <property type="molecule type" value="Genomic_DNA"/>
</dbReference>
<dbReference type="AlphaFoldDB" id="A0A0B5BD71"/>
<reference evidence="1 2" key="1">
    <citation type="journal article" date="2015" name="Genome Announc.">
        <title>Complete Genome of Geobacter pickeringii G13T, a Metal-Reducing Isolate from Sedimentary Kaolin Deposits.</title>
        <authorList>
            <person name="Badalamenti J.P."/>
            <person name="Bond D.R."/>
        </authorList>
    </citation>
    <scope>NUCLEOTIDE SEQUENCE [LARGE SCALE GENOMIC DNA]</scope>
    <source>
        <strain evidence="1 2">G13</strain>
    </source>
</reference>
<evidence type="ECO:0000313" key="1">
    <source>
        <dbReference type="EMBL" id="AJE04673.1"/>
    </source>
</evidence>